<evidence type="ECO:0000256" key="1">
    <source>
        <dbReference type="ARBA" id="ARBA00022741"/>
    </source>
</evidence>
<feature type="compositionally biased region" description="Basic and acidic residues" evidence="4">
    <location>
        <begin position="540"/>
        <end position="549"/>
    </location>
</feature>
<dbReference type="RefSeq" id="WP_016424487.1">
    <property type="nucleotide sequence ID" value="NZ_CABKRV010000001.1"/>
</dbReference>
<feature type="domain" description="ABC transporter" evidence="5">
    <location>
        <begin position="4"/>
        <end position="254"/>
    </location>
</feature>
<evidence type="ECO:0000256" key="2">
    <source>
        <dbReference type="ARBA" id="ARBA00022840"/>
    </source>
</evidence>
<sequence>MEAYKIEHLNKSYADKVIFDDLHLSISHQERIGLVGINGTGKSSLLKVIAGKDDDFDAEQSHPKNYRIRYAAQNHDLNPEMTVYETVYGANSKELQVIKRYEEATATYAEVQSDQAFDAMMAAQTEMDNLGAWDYSAEIKTILSRLGIHDTTRQLGSLSGGQQKRVILARTLIEKPDLLLLDEPTNHLDFESIHWLIQFVKSYPKTVVFVTHDRYFLNEVATRIVELKNGQLETYPGNYEAYIAMRAEREEIEARQQTKQRALYKQELAWMRAGVKARTTKQQARQDRFHDLEKQVNAQKSQEKGSLGLAYSRLGKQVFELENVTKAINQRTLFENITTLIQKGAQIGIVGPNGAGKTTLLNILAGEDTAYEGVVKVGQTVKIAYFKQTDERLNRDIRMIDFLREESELARQKDGTTISITQLLERFLFPSATHGKKVYKLSGGEQKRLYLLKLLVHQPNVLLLDEPTNDLDTETLTILEDYIQTFGGTVITVSHDRYFLNKVVDCYWYIHDGQFDVILGQFEDYLAYQKQYVEASTQVKDSKDTPKEQPKKKKKGLSYKEKREYDMLIVRIDETETRLKAIDEEMIEANADYSKIKALSEEKEALETQYDLDITRWSELEEILEQ</sequence>
<feature type="coiled-coil region" evidence="3">
    <location>
        <begin position="565"/>
        <end position="609"/>
    </location>
</feature>
<keyword evidence="2 7" id="KW-0067">ATP-binding</keyword>
<dbReference type="InterPro" id="IPR003593">
    <property type="entry name" value="AAA+_ATPase"/>
</dbReference>
<dbReference type="Pfam" id="PF12848">
    <property type="entry name" value="ABC_tran_Xtn"/>
    <property type="match status" value="1"/>
</dbReference>
<dbReference type="InterPro" id="IPR017871">
    <property type="entry name" value="ABC_transporter-like_CS"/>
</dbReference>
<dbReference type="EMBL" id="LR962863">
    <property type="protein sequence ID" value="CAD7360448.1"/>
    <property type="molecule type" value="Genomic_DNA"/>
</dbReference>
<dbReference type="SUPFAM" id="SSF52540">
    <property type="entry name" value="P-loop containing nucleoside triphosphate hydrolases"/>
    <property type="match status" value="2"/>
</dbReference>
<name>A0A7Z7VXU2_STASC</name>
<organism evidence="7">
    <name type="scientific">Staphylococcus schleiferi</name>
    <dbReference type="NCBI Taxonomy" id="1295"/>
    <lineage>
        <taxon>Bacteria</taxon>
        <taxon>Bacillati</taxon>
        <taxon>Bacillota</taxon>
        <taxon>Bacilli</taxon>
        <taxon>Bacillales</taxon>
        <taxon>Staphylococcaceae</taxon>
        <taxon>Staphylococcus</taxon>
    </lineage>
</organism>
<evidence type="ECO:0000313" key="6">
    <source>
        <dbReference type="EMBL" id="CAD7360448.1"/>
    </source>
</evidence>
<evidence type="ECO:0000256" key="3">
    <source>
        <dbReference type="SAM" id="Coils"/>
    </source>
</evidence>
<dbReference type="Pfam" id="PF16326">
    <property type="entry name" value="ABC_tran_CTD"/>
    <property type="match status" value="1"/>
</dbReference>
<protein>
    <submittedName>
        <fullName evidence="7">ABC transporter ATP-binding protein</fullName>
    </submittedName>
</protein>
<keyword evidence="1" id="KW-0547">Nucleotide-binding</keyword>
<dbReference type="InterPro" id="IPR037118">
    <property type="entry name" value="Val-tRNA_synth_C_sf"/>
</dbReference>
<dbReference type="GO" id="GO:0016887">
    <property type="term" value="F:ATP hydrolysis activity"/>
    <property type="evidence" value="ECO:0007669"/>
    <property type="project" value="InterPro"/>
</dbReference>
<dbReference type="CDD" id="cd03221">
    <property type="entry name" value="ABCF_EF-3"/>
    <property type="match status" value="2"/>
</dbReference>
<dbReference type="FunFam" id="3.40.50.300:FF:000011">
    <property type="entry name" value="Putative ABC transporter ATP-binding component"/>
    <property type="match status" value="1"/>
</dbReference>
<gene>
    <name evidence="7" type="primary">yjjK_1</name>
    <name evidence="7" type="ORF">NCTC12218_02124</name>
</gene>
<dbReference type="PANTHER" id="PTHR42855">
    <property type="entry name" value="ABC TRANSPORTER ATP-BINDING SUBUNIT"/>
    <property type="match status" value="1"/>
</dbReference>
<dbReference type="Gene3D" id="3.40.50.300">
    <property type="entry name" value="P-loop containing nucleotide triphosphate hydrolases"/>
    <property type="match status" value="2"/>
</dbReference>
<reference evidence="6 8" key="2">
    <citation type="submission" date="2020-11" db="EMBL/GenBank/DDBJ databases">
        <authorList>
            <consortium name="Pathogen Informatics"/>
        </authorList>
    </citation>
    <scope>NUCLEOTIDE SEQUENCE [LARGE SCALE GENOMIC DNA]</scope>
    <source>
        <strain evidence="6 8">NCTC12218</strain>
    </source>
</reference>
<dbReference type="EMBL" id="UHEF01000001">
    <property type="protein sequence ID" value="SUM90020.1"/>
    <property type="molecule type" value="Genomic_DNA"/>
</dbReference>
<evidence type="ECO:0000313" key="7">
    <source>
        <dbReference type="EMBL" id="SUM90020.1"/>
    </source>
</evidence>
<evidence type="ECO:0000313" key="8">
    <source>
        <dbReference type="Proteomes" id="UP000264146"/>
    </source>
</evidence>
<dbReference type="InterPro" id="IPR003439">
    <property type="entry name" value="ABC_transporter-like_ATP-bd"/>
</dbReference>
<reference evidence="7" key="1">
    <citation type="submission" date="2018-06" db="EMBL/GenBank/DDBJ databases">
        <authorList>
            <consortium name="Pathogen Informatics"/>
            <person name="Doyle S."/>
        </authorList>
    </citation>
    <scope>NUCLEOTIDE SEQUENCE [LARGE SCALE GENOMIC DNA]</scope>
    <source>
        <strain evidence="7">NCTC12218</strain>
    </source>
</reference>
<dbReference type="Proteomes" id="UP000264146">
    <property type="component" value="Chromosome"/>
</dbReference>
<evidence type="ECO:0000259" key="5">
    <source>
        <dbReference type="PROSITE" id="PS50893"/>
    </source>
</evidence>
<dbReference type="PROSITE" id="PS50893">
    <property type="entry name" value="ABC_TRANSPORTER_2"/>
    <property type="match status" value="2"/>
</dbReference>
<dbReference type="Gene3D" id="1.10.287.380">
    <property type="entry name" value="Valyl-tRNA synthetase, C-terminal domain"/>
    <property type="match status" value="1"/>
</dbReference>
<dbReference type="PANTHER" id="PTHR42855:SF1">
    <property type="entry name" value="ABC TRANSPORTER DOMAIN-CONTAINING PROTEIN"/>
    <property type="match status" value="1"/>
</dbReference>
<dbReference type="SMART" id="SM00382">
    <property type="entry name" value="AAA"/>
    <property type="match status" value="2"/>
</dbReference>
<dbReference type="GO" id="GO:0003677">
    <property type="term" value="F:DNA binding"/>
    <property type="evidence" value="ECO:0007669"/>
    <property type="project" value="InterPro"/>
</dbReference>
<dbReference type="InterPro" id="IPR027417">
    <property type="entry name" value="P-loop_NTPase"/>
</dbReference>
<proteinExistence type="predicted"/>
<dbReference type="PROSITE" id="PS00211">
    <property type="entry name" value="ABC_TRANSPORTER_1"/>
    <property type="match status" value="1"/>
</dbReference>
<feature type="domain" description="ABC transporter" evidence="5">
    <location>
        <begin position="319"/>
        <end position="537"/>
    </location>
</feature>
<dbReference type="Pfam" id="PF00005">
    <property type="entry name" value="ABC_tran"/>
    <property type="match status" value="2"/>
</dbReference>
<dbReference type="InterPro" id="IPR032781">
    <property type="entry name" value="ABC_tran_Xtn"/>
</dbReference>
<dbReference type="InterPro" id="IPR051309">
    <property type="entry name" value="ABCF_ATPase"/>
</dbReference>
<accession>A0A7Z7VXU2</accession>
<dbReference type="GO" id="GO:0005524">
    <property type="term" value="F:ATP binding"/>
    <property type="evidence" value="ECO:0007669"/>
    <property type="project" value="UniProtKB-KW"/>
</dbReference>
<evidence type="ECO:0000256" key="4">
    <source>
        <dbReference type="SAM" id="MobiDB-lite"/>
    </source>
</evidence>
<keyword evidence="3" id="KW-0175">Coiled coil</keyword>
<dbReference type="InterPro" id="IPR032524">
    <property type="entry name" value="ABC_tran_C"/>
</dbReference>
<feature type="region of interest" description="Disordered" evidence="4">
    <location>
        <begin position="538"/>
        <end position="558"/>
    </location>
</feature>
<dbReference type="AlphaFoldDB" id="A0A7Z7VXU2"/>